<dbReference type="Proteomes" id="UP000636960">
    <property type="component" value="Unassembled WGS sequence"/>
</dbReference>
<dbReference type="EMBL" id="BOMV01000096">
    <property type="protein sequence ID" value="GIF01001.1"/>
    <property type="molecule type" value="Genomic_DNA"/>
</dbReference>
<evidence type="ECO:0000313" key="3">
    <source>
        <dbReference type="Proteomes" id="UP000636960"/>
    </source>
</evidence>
<name>A0A919N1B2_9ACTN</name>
<feature type="transmembrane region" description="Helical" evidence="1">
    <location>
        <begin position="36"/>
        <end position="57"/>
    </location>
</feature>
<feature type="transmembrane region" description="Helical" evidence="1">
    <location>
        <begin position="160"/>
        <end position="177"/>
    </location>
</feature>
<keyword evidence="1" id="KW-0472">Membrane</keyword>
<evidence type="ECO:0000256" key="1">
    <source>
        <dbReference type="SAM" id="Phobius"/>
    </source>
</evidence>
<feature type="transmembrane region" description="Helical" evidence="1">
    <location>
        <begin position="92"/>
        <end position="112"/>
    </location>
</feature>
<gene>
    <name evidence="2" type="ORF">Ari01nite_84650</name>
</gene>
<dbReference type="AlphaFoldDB" id="A0A919N1B2"/>
<sequence length="242" mass="24424">MRSSRSTFLLGALTGFCSALVPSGFAVYPGGAGAFGGVAAACIGCAALALPVMYFLVPNTVGREDDEGISVGYFLSAVKPSWYRGGSCGAALAQWVLFAASAAVAGAVTGLGDGLRAGHPLGSFRGMCLAIAVLILVSAYTTIIASGVSVNAHGKLRGLVANYGSLALFVGLLAFGVDNPVAQTARVLPAAPLWGLLPPEVTGRFTLSVSWVESVAVAGIWVAAGIAGFLRCIARGGLPFRD</sequence>
<keyword evidence="1" id="KW-0812">Transmembrane</keyword>
<keyword evidence="3" id="KW-1185">Reference proteome</keyword>
<proteinExistence type="predicted"/>
<feature type="transmembrane region" description="Helical" evidence="1">
    <location>
        <begin position="124"/>
        <end position="148"/>
    </location>
</feature>
<organism evidence="2 3">
    <name type="scientific">Paractinoplanes rishiriensis</name>
    <dbReference type="NCBI Taxonomy" id="1050105"/>
    <lineage>
        <taxon>Bacteria</taxon>
        <taxon>Bacillati</taxon>
        <taxon>Actinomycetota</taxon>
        <taxon>Actinomycetes</taxon>
        <taxon>Micromonosporales</taxon>
        <taxon>Micromonosporaceae</taxon>
        <taxon>Paractinoplanes</taxon>
    </lineage>
</organism>
<protein>
    <submittedName>
        <fullName evidence="2">Uncharacterized protein</fullName>
    </submittedName>
</protein>
<feature type="transmembrane region" description="Helical" evidence="1">
    <location>
        <begin position="215"/>
        <end position="234"/>
    </location>
</feature>
<accession>A0A919N1B2</accession>
<keyword evidence="1" id="KW-1133">Transmembrane helix</keyword>
<comment type="caution">
    <text evidence="2">The sequence shown here is derived from an EMBL/GenBank/DDBJ whole genome shotgun (WGS) entry which is preliminary data.</text>
</comment>
<evidence type="ECO:0000313" key="2">
    <source>
        <dbReference type="EMBL" id="GIF01001.1"/>
    </source>
</evidence>
<reference evidence="2" key="1">
    <citation type="submission" date="2021-01" db="EMBL/GenBank/DDBJ databases">
        <title>Whole genome shotgun sequence of Actinoplanes rishiriensis NBRC 108556.</title>
        <authorList>
            <person name="Komaki H."/>
            <person name="Tamura T."/>
        </authorList>
    </citation>
    <scope>NUCLEOTIDE SEQUENCE</scope>
    <source>
        <strain evidence="2">NBRC 108556</strain>
    </source>
</reference>